<name>A0ABX0IL46_9ACTN</name>
<proteinExistence type="inferred from homology"/>
<evidence type="ECO:0000313" key="4">
    <source>
        <dbReference type="Proteomes" id="UP000636394"/>
    </source>
</evidence>
<dbReference type="InterPro" id="IPR035093">
    <property type="entry name" value="RelE/ParE_toxin_dom_sf"/>
</dbReference>
<dbReference type="Pfam" id="PF05016">
    <property type="entry name" value="ParE_toxin"/>
    <property type="match status" value="1"/>
</dbReference>
<evidence type="ECO:0000256" key="1">
    <source>
        <dbReference type="ARBA" id="ARBA00006226"/>
    </source>
</evidence>
<gene>
    <name evidence="3" type="ORF">GMI68_08220</name>
</gene>
<dbReference type="Proteomes" id="UP000636394">
    <property type="component" value="Unassembled WGS sequence"/>
</dbReference>
<dbReference type="SUPFAM" id="SSF143011">
    <property type="entry name" value="RelE-like"/>
    <property type="match status" value="1"/>
</dbReference>
<sequence length="88" mass="10152">MWHLQFSKKADKQLSKMDPGVRRVIVAWLLKNVDGCEDPRAHGKGLTADKSGKWRYRVGDYRVLCEIRDSQLVVLAIEIGHRREIYGS</sequence>
<accession>A0ABX0IL46</accession>
<reference evidence="3 4" key="1">
    <citation type="submission" date="2019-11" db="EMBL/GenBank/DDBJ databases">
        <title>Eggerthellaceae novel genus isolated from the rectal contents of marmort.</title>
        <authorList>
            <person name="Zhang G."/>
        </authorList>
    </citation>
    <scope>NUCLEOTIDE SEQUENCE [LARGE SCALE GENOMIC DNA]</scope>
    <source>
        <strain evidence="4">zg-886</strain>
    </source>
</reference>
<dbReference type="Gene3D" id="3.30.2310.20">
    <property type="entry name" value="RelE-like"/>
    <property type="match status" value="1"/>
</dbReference>
<keyword evidence="4" id="KW-1185">Reference proteome</keyword>
<comment type="caution">
    <text evidence="3">The sequence shown here is derived from an EMBL/GenBank/DDBJ whole genome shotgun (WGS) entry which is preliminary data.</text>
</comment>
<dbReference type="PANTHER" id="PTHR35601:SF1">
    <property type="entry name" value="TOXIN RELE"/>
    <property type="match status" value="1"/>
</dbReference>
<dbReference type="PANTHER" id="PTHR35601">
    <property type="entry name" value="TOXIN RELE"/>
    <property type="match status" value="1"/>
</dbReference>
<protein>
    <submittedName>
        <fullName evidence="3">Type II toxin-antitoxin system RelE/ParE family toxin</fullName>
    </submittedName>
</protein>
<dbReference type="EMBL" id="WPCR01000011">
    <property type="protein sequence ID" value="NHM14742.1"/>
    <property type="molecule type" value="Genomic_DNA"/>
</dbReference>
<dbReference type="RefSeq" id="WP_166340142.1">
    <property type="nucleotide sequence ID" value="NZ_WPCR01000011.1"/>
</dbReference>
<evidence type="ECO:0000256" key="2">
    <source>
        <dbReference type="ARBA" id="ARBA00022649"/>
    </source>
</evidence>
<evidence type="ECO:0000313" key="3">
    <source>
        <dbReference type="EMBL" id="NHM14742.1"/>
    </source>
</evidence>
<organism evidence="3 4">
    <name type="scientific">Xiamenia xianingshaonis</name>
    <dbReference type="NCBI Taxonomy" id="2682776"/>
    <lineage>
        <taxon>Bacteria</taxon>
        <taxon>Bacillati</taxon>
        <taxon>Actinomycetota</taxon>
        <taxon>Coriobacteriia</taxon>
        <taxon>Eggerthellales</taxon>
        <taxon>Eggerthellaceae</taxon>
        <taxon>Xiamenia</taxon>
    </lineage>
</organism>
<keyword evidence="2" id="KW-1277">Toxin-antitoxin system</keyword>
<dbReference type="InterPro" id="IPR007712">
    <property type="entry name" value="RelE/ParE_toxin"/>
</dbReference>
<comment type="similarity">
    <text evidence="1">Belongs to the RelE toxin family.</text>
</comment>